<feature type="active site" description="Proton acceptor 1" evidence="5">
    <location>
        <position position="435"/>
    </location>
</feature>
<keyword evidence="9 14" id="KW-0479">Metal-binding</keyword>
<dbReference type="AlphaFoldDB" id="A0A9P0F5P7"/>
<keyword evidence="9 14" id="KW-0862">Zinc</keyword>
<reference evidence="15" key="1">
    <citation type="submission" date="2021-12" db="EMBL/GenBank/DDBJ databases">
        <authorList>
            <person name="King R."/>
        </authorList>
    </citation>
    <scope>NUCLEOTIDE SEQUENCE</scope>
</reference>
<comment type="similarity">
    <text evidence="1 13 14">Belongs to the peptidase M2 family.</text>
</comment>
<keyword evidence="14" id="KW-0378">Hydrolase</keyword>
<dbReference type="PANTHER" id="PTHR10514">
    <property type="entry name" value="ANGIOTENSIN-CONVERTING ENZYME"/>
    <property type="match status" value="1"/>
</dbReference>
<dbReference type="KEGG" id="btab:109037939"/>
<dbReference type="Pfam" id="PF01401">
    <property type="entry name" value="Peptidase_M2"/>
    <property type="match status" value="1"/>
</dbReference>
<feature type="disulfide bond" evidence="10 13">
    <location>
        <begin position="403"/>
        <end position="421"/>
    </location>
</feature>
<feature type="binding site" evidence="12">
    <location>
        <position position="462"/>
    </location>
    <ligand>
        <name>Zn(2+)</name>
        <dbReference type="ChEBI" id="CHEBI:29105"/>
        <label>2</label>
        <note>catalytic</note>
    </ligand>
</feature>
<dbReference type="InterPro" id="IPR001548">
    <property type="entry name" value="Peptidase_M2"/>
</dbReference>
<evidence type="ECO:0000256" key="11">
    <source>
        <dbReference type="PIRSR" id="PIRSR601548-5"/>
    </source>
</evidence>
<dbReference type="Proteomes" id="UP001152759">
    <property type="component" value="Chromosome 4"/>
</dbReference>
<dbReference type="GO" id="GO:0006508">
    <property type="term" value="P:proteolysis"/>
    <property type="evidence" value="ECO:0007669"/>
    <property type="project" value="UniProtKB-KW"/>
</dbReference>
<dbReference type="EMBL" id="OU963865">
    <property type="protein sequence ID" value="CAH0389110.1"/>
    <property type="molecule type" value="Genomic_DNA"/>
</dbReference>
<evidence type="ECO:0000256" key="9">
    <source>
        <dbReference type="PIRSR" id="PIRSR601548-3"/>
    </source>
</evidence>
<feature type="active site" description="Proton acceptor 2" evidence="7">
    <location>
        <position position="435"/>
    </location>
</feature>
<evidence type="ECO:0000256" key="3">
    <source>
        <dbReference type="ARBA" id="ARBA00023157"/>
    </source>
</evidence>
<accession>A0A9P0F5P7</accession>
<feature type="active site" description="Proton donor 1" evidence="5">
    <location>
        <position position="565"/>
    </location>
</feature>
<feature type="disulfide bond" evidence="13">
    <location>
        <begin position="200"/>
        <end position="208"/>
    </location>
</feature>
<feature type="glycosylation site" description="N-linked (GlcNAc...) asparagine" evidence="6">
    <location>
        <position position="120"/>
    </location>
</feature>
<evidence type="ECO:0000256" key="12">
    <source>
        <dbReference type="PIRSR" id="PIRSR601548-8"/>
    </source>
</evidence>
<evidence type="ECO:0000313" key="15">
    <source>
        <dbReference type="EMBL" id="CAH0389110.1"/>
    </source>
</evidence>
<gene>
    <name evidence="15" type="ORF">BEMITA_LOCUS7975</name>
</gene>
<dbReference type="GO" id="GO:0005886">
    <property type="term" value="C:plasma membrane"/>
    <property type="evidence" value="ECO:0007669"/>
    <property type="project" value="TreeGrafter"/>
</dbReference>
<dbReference type="GO" id="GO:0008241">
    <property type="term" value="F:peptidyl-dipeptidase activity"/>
    <property type="evidence" value="ECO:0007669"/>
    <property type="project" value="InterPro"/>
</dbReference>
<feature type="active site" description="Proton donor 2" evidence="7">
    <location>
        <position position="565"/>
    </location>
</feature>
<protein>
    <recommendedName>
        <fullName evidence="14">Angiotensin-converting enzyme</fullName>
        <ecNumber evidence="14">3.4.-.-</ecNumber>
    </recommendedName>
</protein>
<name>A0A9P0F5P7_BEMTA</name>
<feature type="binding site" evidence="9">
    <location>
        <position position="462"/>
    </location>
    <ligand>
        <name>Zn(2+)</name>
        <dbReference type="ChEBI" id="CHEBI:29105"/>
        <label>1</label>
        <note>catalytic</note>
    </ligand>
</feature>
<evidence type="ECO:0000256" key="8">
    <source>
        <dbReference type="PIRSR" id="PIRSR601548-2"/>
    </source>
</evidence>
<feature type="binding site" evidence="8">
    <location>
        <position position="275"/>
    </location>
    <ligand>
        <name>chloride</name>
        <dbReference type="ChEBI" id="CHEBI:17996"/>
        <label>1</label>
    </ligand>
</feature>
<sequence length="706" mass="82632">MEAKRWRWPLVCWSVGGRFVRPSAHSGPHIRSGRLPLFRDATRSSKYSSFYRATNAFRMRALLRLWLLLLAGSWRGGICLDPEQDTDAEVEAREYLNYLNKEMDRRTNLNMLAAWNYASNISEENLAKQIAVEAENARFQKEQWREMMKYPWQSYKNDDIKRQFSMFAILGSAALPDEKFIEYQKTLGDMESIYSQAKVCGFKNKTNCDMHLEPEITARMAQSRDPEELKHYWVEWHKASGAKVKHLYPKYVELANEAAVMNNFTDTAEYWLWSYEDPHFQEEIAHLWQQLKPLYLQIHAYVRRKLREKYGENIVPRKRPIPAHLLGNMWAQQWNLIYDLTTPFPGKSSVDVTPQMLHQGYTPRKMFRLAEEFFTSMNLSAMPETFWEYSILEKPKDRNNIVCHASAWDFYDGKDYRIKQCTTVSADELSTAHHEMGHIEYFQQYRDQPHIYKNGANSGFHEAVGDVIALSVQTPKHLRKIGLMEPNTVIDPEAELNHLFHVGLEKIVFLPFAYTMDLWRWDVFRGQITKDHYNCAWWKLRTDIQGVEPPVDRSEDSFDPGAKYHIVAGVEYLRYFVSFVIQFQFHQAMCEAAGQFDRRNPMSKPLHECDVYQSKEAGNLLGSMLRLGSSVPWQKAMEIMTGQGKMDASALLQYFSPLQQYLERENKRTGEYIGWTASERKCVQTEEELERMRAAATTEQNAEEAK</sequence>
<feature type="glycosylation site" description="N-linked (GlcNAc...) (complex) asparagine" evidence="6">
    <location>
        <position position="157"/>
    </location>
</feature>
<comment type="caution">
    <text evidence="13">Lacks conserved residue(s) required for the propagation of feature annotation.</text>
</comment>
<feature type="binding site" evidence="9">
    <location>
        <position position="438"/>
    </location>
    <ligand>
        <name>Zn(2+)</name>
        <dbReference type="ChEBI" id="CHEBI:29105"/>
        <label>1</label>
        <note>catalytic</note>
    </ligand>
</feature>
<dbReference type="PANTHER" id="PTHR10514:SF44">
    <property type="entry name" value="ANGIOTENSIN-CONVERTING ENZYME-RELATED"/>
    <property type="match status" value="1"/>
</dbReference>
<evidence type="ECO:0000313" key="16">
    <source>
        <dbReference type="Proteomes" id="UP001152759"/>
    </source>
</evidence>
<feature type="binding site" evidence="12">
    <location>
        <position position="434"/>
    </location>
    <ligand>
        <name>Zn(2+)</name>
        <dbReference type="ChEBI" id="CHEBI:29105"/>
        <label>2</label>
        <note>catalytic</note>
    </ligand>
</feature>
<feature type="binding site" evidence="8">
    <location>
        <position position="574"/>
    </location>
    <ligand>
        <name>chloride</name>
        <dbReference type="ChEBI" id="CHEBI:17996"/>
        <label>1</label>
    </ligand>
</feature>
<dbReference type="GO" id="GO:0046872">
    <property type="term" value="F:metal ion binding"/>
    <property type="evidence" value="ECO:0007669"/>
    <property type="project" value="UniProtKB-KW"/>
</dbReference>
<keyword evidence="16" id="KW-1185">Reference proteome</keyword>
<comment type="cofactor">
    <cofactor evidence="14">
        <name>Zn(2+)</name>
        <dbReference type="ChEBI" id="CHEBI:29105"/>
    </cofactor>
    <text evidence="14">Binds 1 zinc ion per subunit.</text>
</comment>
<evidence type="ECO:0000256" key="2">
    <source>
        <dbReference type="ARBA" id="ARBA00022729"/>
    </source>
</evidence>
<dbReference type="PRINTS" id="PR00791">
    <property type="entry name" value="PEPDIPTASEA"/>
</dbReference>
<evidence type="ECO:0000256" key="13">
    <source>
        <dbReference type="PROSITE-ProRule" id="PRU01355"/>
    </source>
</evidence>
<evidence type="ECO:0000256" key="1">
    <source>
        <dbReference type="ARBA" id="ARBA00008139"/>
    </source>
</evidence>
<evidence type="ECO:0000256" key="14">
    <source>
        <dbReference type="RuleBase" id="RU361144"/>
    </source>
</evidence>
<dbReference type="GO" id="GO:0005615">
    <property type="term" value="C:extracellular space"/>
    <property type="evidence" value="ECO:0007669"/>
    <property type="project" value="TreeGrafter"/>
</dbReference>
<organism evidence="15 16">
    <name type="scientific">Bemisia tabaci</name>
    <name type="common">Sweetpotato whitefly</name>
    <name type="synonym">Aleurodes tabaci</name>
    <dbReference type="NCBI Taxonomy" id="7038"/>
    <lineage>
        <taxon>Eukaryota</taxon>
        <taxon>Metazoa</taxon>
        <taxon>Ecdysozoa</taxon>
        <taxon>Arthropoda</taxon>
        <taxon>Hexapoda</taxon>
        <taxon>Insecta</taxon>
        <taxon>Pterygota</taxon>
        <taxon>Neoptera</taxon>
        <taxon>Paraneoptera</taxon>
        <taxon>Hemiptera</taxon>
        <taxon>Sternorrhyncha</taxon>
        <taxon>Aleyrodoidea</taxon>
        <taxon>Aleyrodidae</taxon>
        <taxon>Aleyrodinae</taxon>
        <taxon>Bemisia</taxon>
    </lineage>
</organism>
<evidence type="ECO:0000256" key="5">
    <source>
        <dbReference type="PIRSR" id="PIRSR601548-1"/>
    </source>
</evidence>
<feature type="binding site" evidence="9">
    <location>
        <position position="434"/>
    </location>
    <ligand>
        <name>Zn(2+)</name>
        <dbReference type="ChEBI" id="CHEBI:29105"/>
        <label>1</label>
        <note>catalytic</note>
    </ligand>
</feature>
<keyword evidence="14" id="KW-0121">Carboxypeptidase</keyword>
<evidence type="ECO:0000256" key="10">
    <source>
        <dbReference type="PIRSR" id="PIRSR601548-4"/>
    </source>
</evidence>
<keyword evidence="14" id="KW-0482">Metalloprotease</keyword>
<feature type="binding site" evidence="12">
    <location>
        <position position="438"/>
    </location>
    <ligand>
        <name>Zn(2+)</name>
        <dbReference type="ChEBI" id="CHEBI:29105"/>
        <label>2</label>
        <note>catalytic</note>
    </ligand>
</feature>
<dbReference type="GO" id="GO:0004180">
    <property type="term" value="F:carboxypeptidase activity"/>
    <property type="evidence" value="ECO:0007669"/>
    <property type="project" value="UniProtKB-KW"/>
</dbReference>
<keyword evidence="4 6" id="KW-0325">Glycoprotein</keyword>
<dbReference type="CDD" id="cd06461">
    <property type="entry name" value="M2_ACE"/>
    <property type="match status" value="1"/>
</dbReference>
<proteinExistence type="inferred from homology"/>
<keyword evidence="2" id="KW-0732">Signal</keyword>
<dbReference type="EC" id="3.4.-.-" evidence="14"/>
<dbReference type="PROSITE" id="PS52011">
    <property type="entry name" value="PEPTIDASE_M2"/>
    <property type="match status" value="1"/>
</dbReference>
<evidence type="ECO:0000256" key="6">
    <source>
        <dbReference type="PIRSR" id="PIRSR601548-10"/>
    </source>
</evidence>
<evidence type="ECO:0000256" key="4">
    <source>
        <dbReference type="ARBA" id="ARBA00023180"/>
    </source>
</evidence>
<dbReference type="GO" id="GO:0008237">
    <property type="term" value="F:metallopeptidase activity"/>
    <property type="evidence" value="ECO:0007669"/>
    <property type="project" value="UniProtKB-KW"/>
</dbReference>
<evidence type="ECO:0000256" key="7">
    <source>
        <dbReference type="PIRSR" id="PIRSR601548-11"/>
    </source>
</evidence>
<keyword evidence="3 10" id="KW-1015">Disulfide bond</keyword>
<dbReference type="SUPFAM" id="SSF55486">
    <property type="entry name" value="Metalloproteases ('zincins'), catalytic domain"/>
    <property type="match status" value="1"/>
</dbReference>
<feature type="disulfide bond" evidence="10">
    <location>
        <begin position="590"/>
        <end position="609"/>
    </location>
</feature>
<keyword evidence="14" id="KW-0645">Protease</keyword>
<feature type="glycosylation site" description="N-linked (GlcNAc...) asparagine" evidence="11">
    <location>
        <position position="204"/>
    </location>
</feature>